<keyword evidence="1" id="KW-0472">Membrane</keyword>
<keyword evidence="1" id="KW-0812">Transmembrane</keyword>
<name>A0A1F5SJ93_9BACT</name>
<sequence length="220" mass="25222">MPEAKKNPTPAEKAAVGKEQITRLNLFFLDYFRLITLAAMLLFFAIGFFYLLKPKYDTIRLNIAESYENKQAEYEQLENYHRNLIQYSNTYKNISQADKDRINAMVPESDSYKELYYLMNDIVSRHYMILKGLKIKPEDAPVAVDKQAAGKTDKEANAARQGNIEVSMEIIGVNYDGLKKLLATIENNLRLMDVNKIDFDPGARTVTLEVALYYLKPASN</sequence>
<gene>
    <name evidence="2" type="ORF">A2227_06485</name>
</gene>
<dbReference type="AlphaFoldDB" id="A0A1F5SJ93"/>
<comment type="caution">
    <text evidence="2">The sequence shown here is derived from an EMBL/GenBank/DDBJ whole genome shotgun (WGS) entry which is preliminary data.</text>
</comment>
<dbReference type="EMBL" id="MFGB01000014">
    <property type="protein sequence ID" value="OGF26744.1"/>
    <property type="molecule type" value="Genomic_DNA"/>
</dbReference>
<reference evidence="2 3" key="1">
    <citation type="journal article" date="2016" name="Nat. Commun.">
        <title>Thousands of microbial genomes shed light on interconnected biogeochemical processes in an aquifer system.</title>
        <authorList>
            <person name="Anantharaman K."/>
            <person name="Brown C.T."/>
            <person name="Hug L.A."/>
            <person name="Sharon I."/>
            <person name="Castelle C.J."/>
            <person name="Probst A.J."/>
            <person name="Thomas B.C."/>
            <person name="Singh A."/>
            <person name="Wilkins M.J."/>
            <person name="Karaoz U."/>
            <person name="Brodie E.L."/>
            <person name="Williams K.H."/>
            <person name="Hubbard S.S."/>
            <person name="Banfield J.F."/>
        </authorList>
    </citation>
    <scope>NUCLEOTIDE SEQUENCE [LARGE SCALE GENOMIC DNA]</scope>
</reference>
<evidence type="ECO:0000313" key="3">
    <source>
        <dbReference type="Proteomes" id="UP000178367"/>
    </source>
</evidence>
<dbReference type="STRING" id="1797994.A2227_06485"/>
<keyword evidence="1" id="KW-1133">Transmembrane helix</keyword>
<evidence type="ECO:0000313" key="2">
    <source>
        <dbReference type="EMBL" id="OGF26744.1"/>
    </source>
</evidence>
<evidence type="ECO:0008006" key="4">
    <source>
        <dbReference type="Google" id="ProtNLM"/>
    </source>
</evidence>
<feature type="transmembrane region" description="Helical" evidence="1">
    <location>
        <begin position="31"/>
        <end position="52"/>
    </location>
</feature>
<organism evidence="2 3">
    <name type="scientific">Candidatus Falkowbacteria bacterium RIFOXYA2_FULL_47_19</name>
    <dbReference type="NCBI Taxonomy" id="1797994"/>
    <lineage>
        <taxon>Bacteria</taxon>
        <taxon>Candidatus Falkowiibacteriota</taxon>
    </lineage>
</organism>
<protein>
    <recommendedName>
        <fullName evidence="4">Pilus assembly protein PilO</fullName>
    </recommendedName>
</protein>
<dbReference type="Proteomes" id="UP000178367">
    <property type="component" value="Unassembled WGS sequence"/>
</dbReference>
<accession>A0A1F5SJ93</accession>
<evidence type="ECO:0000256" key="1">
    <source>
        <dbReference type="SAM" id="Phobius"/>
    </source>
</evidence>
<proteinExistence type="predicted"/>